<dbReference type="Proteomes" id="UP001212997">
    <property type="component" value="Unassembled WGS sequence"/>
</dbReference>
<evidence type="ECO:0000259" key="2">
    <source>
        <dbReference type="Pfam" id="PF00248"/>
    </source>
</evidence>
<dbReference type="AlphaFoldDB" id="A0AAD5V1J5"/>
<dbReference type="PANTHER" id="PTHR43364">
    <property type="entry name" value="NADH-SPECIFIC METHYLGLYOXAL REDUCTASE-RELATED"/>
    <property type="match status" value="1"/>
</dbReference>
<dbReference type="InterPro" id="IPR036812">
    <property type="entry name" value="NAD(P)_OxRdtase_dom_sf"/>
</dbReference>
<organism evidence="3 4">
    <name type="scientific">Meripilus lineatus</name>
    <dbReference type="NCBI Taxonomy" id="2056292"/>
    <lineage>
        <taxon>Eukaryota</taxon>
        <taxon>Fungi</taxon>
        <taxon>Dikarya</taxon>
        <taxon>Basidiomycota</taxon>
        <taxon>Agaricomycotina</taxon>
        <taxon>Agaricomycetes</taxon>
        <taxon>Polyporales</taxon>
        <taxon>Meripilaceae</taxon>
        <taxon>Meripilus</taxon>
    </lineage>
</organism>
<comment type="caution">
    <text evidence="3">The sequence shown here is derived from an EMBL/GenBank/DDBJ whole genome shotgun (WGS) entry which is preliminary data.</text>
</comment>
<proteinExistence type="predicted"/>
<keyword evidence="4" id="KW-1185">Reference proteome</keyword>
<dbReference type="InterPro" id="IPR023210">
    <property type="entry name" value="NADP_OxRdtase_dom"/>
</dbReference>
<accession>A0AAD5V1J5</accession>
<feature type="domain" description="NADP-dependent oxidoreductase" evidence="2">
    <location>
        <begin position="73"/>
        <end position="161"/>
    </location>
</feature>
<dbReference type="PRINTS" id="PR00069">
    <property type="entry name" value="ALDKETRDTASE"/>
</dbReference>
<dbReference type="InterPro" id="IPR050523">
    <property type="entry name" value="AKR_Detox_Biosynth"/>
</dbReference>
<dbReference type="Pfam" id="PF00248">
    <property type="entry name" value="Aldo_ket_red"/>
    <property type="match status" value="3"/>
</dbReference>
<evidence type="ECO:0000313" key="3">
    <source>
        <dbReference type="EMBL" id="KAJ3483252.1"/>
    </source>
</evidence>
<dbReference type="Gene3D" id="3.20.20.100">
    <property type="entry name" value="NADP-dependent oxidoreductase domain"/>
    <property type="match status" value="2"/>
</dbReference>
<feature type="domain" description="NADP-dependent oxidoreductase" evidence="2">
    <location>
        <begin position="303"/>
        <end position="622"/>
    </location>
</feature>
<evidence type="ECO:0000256" key="1">
    <source>
        <dbReference type="ARBA" id="ARBA00023002"/>
    </source>
</evidence>
<feature type="domain" description="NADP-dependent oxidoreductase" evidence="2">
    <location>
        <begin position="163"/>
        <end position="284"/>
    </location>
</feature>
<keyword evidence="1" id="KW-0560">Oxidoreductase</keyword>
<name>A0AAD5V1J5_9APHY</name>
<dbReference type="EMBL" id="JANAWD010000235">
    <property type="protein sequence ID" value="KAJ3483252.1"/>
    <property type="molecule type" value="Genomic_DNA"/>
</dbReference>
<evidence type="ECO:0000313" key="4">
    <source>
        <dbReference type="Proteomes" id="UP001212997"/>
    </source>
</evidence>
<dbReference type="SUPFAM" id="SSF51430">
    <property type="entry name" value="NAD(P)-linked oxidoreductase"/>
    <property type="match status" value="2"/>
</dbReference>
<dbReference type="InterPro" id="IPR020471">
    <property type="entry name" value="AKR"/>
</dbReference>
<protein>
    <recommendedName>
        <fullName evidence="2">NADP-dependent oxidoreductase domain-containing protein</fullName>
    </recommendedName>
</protein>
<gene>
    <name evidence="3" type="ORF">NLI96_g6432</name>
</gene>
<reference evidence="3" key="1">
    <citation type="submission" date="2022-07" db="EMBL/GenBank/DDBJ databases">
        <title>Genome Sequence of Physisporinus lineatus.</title>
        <authorList>
            <person name="Buettner E."/>
        </authorList>
    </citation>
    <scope>NUCLEOTIDE SEQUENCE</scope>
    <source>
        <strain evidence="3">VT162</strain>
    </source>
</reference>
<dbReference type="PANTHER" id="PTHR43364:SF4">
    <property type="entry name" value="NAD(P)-LINKED OXIDOREDUCTASE SUPERFAMILY PROTEIN"/>
    <property type="match status" value="1"/>
</dbReference>
<sequence length="634" mass="72426">MSQLERRSNLNIVMGAMTFGEKGKEGARVHDLEDVKSILDVFQAHGHSEVSTPTFHPWFALIETPLKGWQERGLKVETKLWPFGAYPERQGYGGVKDLPTHSPKDLRQYLDISLKALNAQQIEMFYLHAPDRTTPYEETMKAINDLYKEGKFKRFGLSNFMSAVEPELFPCLRKFGISFYAYNPLAGGFFTGRYNPQTSDIETGSRFDPNRDQGKVYRARYWQDHYFEALSSIEQVATKYNLTMTEIALRWISHHSFMKREFGDSVLIGASNMKHIQENLDDLEKGVLLMSTSAVKQTSTLNIVLGAMTFGKEGVEGSRVHDLKDVEAIIDAFQAHGHTEIDTARMYTGGTSEEYLGNIHWQDRGLKVETKLYPMAAFPQYRAFIGNMPMPSHSPEDLRKYLDISLKALQADQIEMFYLHGPDRTVPFEATLKAINDLYKEGKFKRFGISNYMSWEVAEMVGICRANGYIQPTAYQGVYNAIQRLVEPELFPCLRKFGISFYEFNPLGGGFFTGRYSSPQDQAEAGSRFDPSRFQGKMYRQRYWNEHFFKALEIIQAAATKNGLTLAEVALRWVSHHSLMKREYGDSVLIGASSLKHIEQNLIDLEKGPLPEEVVKALDEAWLSVKPYAAQYYH</sequence>
<dbReference type="GO" id="GO:0016491">
    <property type="term" value="F:oxidoreductase activity"/>
    <property type="evidence" value="ECO:0007669"/>
    <property type="project" value="UniProtKB-KW"/>
</dbReference>
<dbReference type="CDD" id="cd19075">
    <property type="entry name" value="AKR_AKR7A1-5"/>
    <property type="match status" value="1"/>
</dbReference>